<feature type="domain" description="Acyl-CoA dehydrogenase/oxidase N-terminal" evidence="12">
    <location>
        <begin position="72"/>
        <end position="133"/>
    </location>
</feature>
<dbReference type="GO" id="GO:0004497">
    <property type="term" value="F:monooxygenase activity"/>
    <property type="evidence" value="ECO:0007669"/>
    <property type="project" value="UniProtKB-KW"/>
</dbReference>
<dbReference type="SUPFAM" id="SSF47203">
    <property type="entry name" value="Acyl-CoA dehydrogenase C-terminal domain-like"/>
    <property type="match status" value="1"/>
</dbReference>
<name>A0A7R8X859_9CRUS</name>
<dbReference type="InterPro" id="IPR006089">
    <property type="entry name" value="Acyl-CoA_DH_CS"/>
</dbReference>
<dbReference type="EMBL" id="CAJPEV010000898">
    <property type="protein sequence ID" value="CAG0889375.1"/>
    <property type="molecule type" value="Genomic_DNA"/>
</dbReference>
<dbReference type="SUPFAM" id="SSF56645">
    <property type="entry name" value="Acyl-CoA dehydrogenase NM domain-like"/>
    <property type="match status" value="1"/>
</dbReference>
<evidence type="ECO:0000259" key="10">
    <source>
        <dbReference type="Pfam" id="PF00441"/>
    </source>
</evidence>
<evidence type="ECO:0000259" key="12">
    <source>
        <dbReference type="Pfam" id="PF02771"/>
    </source>
</evidence>
<dbReference type="InterPro" id="IPR001128">
    <property type="entry name" value="Cyt_P450"/>
</dbReference>
<keyword evidence="6" id="KW-0274">FAD</keyword>
<dbReference type="FunFam" id="1.20.140.10:FF:000011">
    <property type="entry name" value="Medium-chain specific acyl-CoA dehydrogenase, mitochondrial"/>
    <property type="match status" value="1"/>
</dbReference>
<keyword evidence="14" id="KW-1185">Reference proteome</keyword>
<proteinExistence type="inferred from homology"/>
<dbReference type="GO" id="GO:0051793">
    <property type="term" value="P:medium-chain fatty acid catabolic process"/>
    <property type="evidence" value="ECO:0007669"/>
    <property type="project" value="TreeGrafter"/>
</dbReference>
<feature type="compositionally biased region" description="Basic and acidic residues" evidence="9">
    <location>
        <begin position="992"/>
        <end position="1003"/>
    </location>
</feature>
<feature type="compositionally biased region" description="Polar residues" evidence="9">
    <location>
        <begin position="1006"/>
        <end position="1019"/>
    </location>
</feature>
<feature type="region of interest" description="Disordered" evidence="9">
    <location>
        <begin position="987"/>
        <end position="1019"/>
    </location>
</feature>
<evidence type="ECO:0000256" key="8">
    <source>
        <dbReference type="ARBA" id="ARBA00023033"/>
    </source>
</evidence>
<dbReference type="InterPro" id="IPR009100">
    <property type="entry name" value="AcylCoA_DH/oxidase_NM_dom_sf"/>
</dbReference>
<dbReference type="GO" id="GO:0016705">
    <property type="term" value="F:oxidoreductase activity, acting on paired donors, with incorporation or reduction of molecular oxygen"/>
    <property type="evidence" value="ECO:0007669"/>
    <property type="project" value="InterPro"/>
</dbReference>
<sequence length="1019" mass="112752">MELSPDQKQFQDVARKFAREEIIPRAAHYDQTGEYPRDIIEKAWKLGLVNTHIPTKYGETCSGIKFDQRRNHVAEMLSGLGLGSFETCLIEEELAYGCSGIATAVAANSLGEAPVIYFGNDEQKKKYLTRMTQEPFICAYCVTEAGAGSDVAGIKGKAEKKGDGYVLNAQKMWITNGGQANWYFVLARTNPDPNVPAGKAFTGFVVEADWPGVSPGRKEQNMGQRASDTRGVSFEDVFVPKENVLGEEGMGFKIAMGAFDVTRPPVAAAGVGLAQRALDEATAWALQRKTFGTEIINHQAVAFMLAEMAMGIECARMAWQRAAWEVDNGLRNTYFAAIAKALAGDVAEKCATNAVQIFGGAGFNSEYPVEKLMRDSKIFNIYEGTAQIQRMIISRPTYYNTTHHGQLRSSEVEGMALVQALHSHTSLEHLDCDLHHEHAALFVGYPDLDWSPHLILLFPPYYYKKSHMSGGSLGDVPLDGVAFELPGTGARPVSIVNVAGPISITMTGGKAKSFQHKSENMKATRILFLCEEMYQQKSTMTLSDIKMPHLQQQISFSYFHLDGNGNDDDVNDHPDCHVAERMRDVLVVNDTATLNNLLHQEGDTFNYRPGFLLTFANFGRGLANSEGSVWAENRKIVARHFRHVGLGKQALDESIRTELQCVLKHIRIRAGVPYDPQEDLAHAIGNIVCSLLAGEGWVAHSASLSTALKSIDRLLKVVNQAGPINYVPEIHIFAMAVTNFLPSLFMAYMKIQNFLHSLLGTAKIHLQKISTDGRRKRSGGGLAGAYLREMEAKEQKGVIGHMSETQLLVVMRDLLVGGVDPTLAAVRWGLLQLATHPEAQKRMQSEIDAHFARDEMPSFEDRIILPYSESCMWEILRLAAPIPVVGHTNAYAAQCLGYSFPPRTWVIGNLWGALRNPDDWEQPNDFHPQRFLNHEGKFCKPAALTPFSVGMSEELCWGSACKANFVCFSGWYHAEVHYQSGRRTGTHFARGKSAEDGDFEDKYLGSTRSQSSNDVTPHE</sequence>
<comment type="similarity">
    <text evidence="2">Belongs to the acyl-CoA dehydrogenase family.</text>
</comment>
<comment type="similarity">
    <text evidence="3">Belongs to the cytochrome P450 family.</text>
</comment>
<dbReference type="Gene3D" id="1.20.140.10">
    <property type="entry name" value="Butyryl-CoA Dehydrogenase, subunit A, domain 3"/>
    <property type="match status" value="1"/>
</dbReference>
<evidence type="ECO:0000256" key="2">
    <source>
        <dbReference type="ARBA" id="ARBA00009347"/>
    </source>
</evidence>
<dbReference type="PANTHER" id="PTHR48083">
    <property type="entry name" value="MEDIUM-CHAIN SPECIFIC ACYL-COA DEHYDROGENASE, MITOCHONDRIAL-RELATED"/>
    <property type="match status" value="1"/>
</dbReference>
<evidence type="ECO:0000256" key="3">
    <source>
        <dbReference type="ARBA" id="ARBA00010617"/>
    </source>
</evidence>
<evidence type="ECO:0000256" key="7">
    <source>
        <dbReference type="ARBA" id="ARBA00023002"/>
    </source>
</evidence>
<dbReference type="GO" id="GO:0005506">
    <property type="term" value="F:iron ion binding"/>
    <property type="evidence" value="ECO:0007669"/>
    <property type="project" value="InterPro"/>
</dbReference>
<evidence type="ECO:0000256" key="5">
    <source>
        <dbReference type="ARBA" id="ARBA00022630"/>
    </source>
</evidence>
<dbReference type="InterPro" id="IPR036250">
    <property type="entry name" value="AcylCo_DH-like_C"/>
</dbReference>
<evidence type="ECO:0000259" key="11">
    <source>
        <dbReference type="Pfam" id="PF02770"/>
    </source>
</evidence>
<accession>A0A7R8X859</accession>
<dbReference type="InterPro" id="IPR013786">
    <property type="entry name" value="AcylCoA_DH/ox_N"/>
</dbReference>
<dbReference type="InterPro" id="IPR050741">
    <property type="entry name" value="Acyl-CoA_dehydrogenase"/>
</dbReference>
<dbReference type="FunFam" id="2.40.110.10:FF:000007">
    <property type="entry name" value="Medium-chain specific acyl-CoA dehydrogenase, mitochondrial"/>
    <property type="match status" value="1"/>
</dbReference>
<feature type="domain" description="Acyl-CoA oxidase/dehydrogenase middle" evidence="11">
    <location>
        <begin position="139"/>
        <end position="237"/>
    </location>
</feature>
<keyword evidence="8" id="KW-0503">Monooxygenase</keyword>
<dbReference type="InterPro" id="IPR046373">
    <property type="entry name" value="Acyl-CoA_Oxase/DH_mid-dom_sf"/>
</dbReference>
<protein>
    <recommendedName>
        <fullName evidence="4">Medium-chain specific acyl-CoA dehydrogenase, mitochondrial</fullName>
    </recommendedName>
</protein>
<dbReference type="InterPro" id="IPR036396">
    <property type="entry name" value="Cyt_P450_sf"/>
</dbReference>
<dbReference type="Pfam" id="PF00067">
    <property type="entry name" value="p450"/>
    <property type="match status" value="1"/>
</dbReference>
<evidence type="ECO:0000256" key="6">
    <source>
        <dbReference type="ARBA" id="ARBA00022827"/>
    </source>
</evidence>
<dbReference type="Pfam" id="PF02771">
    <property type="entry name" value="Acyl-CoA_dh_N"/>
    <property type="match status" value="2"/>
</dbReference>
<evidence type="ECO:0000313" key="13">
    <source>
        <dbReference type="EMBL" id="CAD7245595.1"/>
    </source>
</evidence>
<dbReference type="Gene3D" id="1.10.630.10">
    <property type="entry name" value="Cytochrome P450"/>
    <property type="match status" value="1"/>
</dbReference>
<dbReference type="OrthoDB" id="434771at2759"/>
<dbReference type="InterPro" id="IPR002401">
    <property type="entry name" value="Cyt_P450_E_grp-I"/>
</dbReference>
<dbReference type="PROSITE" id="PS00073">
    <property type="entry name" value="ACYL_COA_DH_2"/>
    <property type="match status" value="1"/>
</dbReference>
<feature type="domain" description="Acyl-CoA dehydrogenase/oxidase C-terminal" evidence="10">
    <location>
        <begin position="249"/>
        <end position="395"/>
    </location>
</feature>
<evidence type="ECO:0000256" key="9">
    <source>
        <dbReference type="SAM" id="MobiDB-lite"/>
    </source>
</evidence>
<keyword evidence="5" id="KW-0285">Flavoprotein</keyword>
<dbReference type="GO" id="GO:0050660">
    <property type="term" value="F:flavin adenine dinucleotide binding"/>
    <property type="evidence" value="ECO:0007669"/>
    <property type="project" value="InterPro"/>
</dbReference>
<organism evidence="13">
    <name type="scientific">Darwinula stevensoni</name>
    <dbReference type="NCBI Taxonomy" id="69355"/>
    <lineage>
        <taxon>Eukaryota</taxon>
        <taxon>Metazoa</taxon>
        <taxon>Ecdysozoa</taxon>
        <taxon>Arthropoda</taxon>
        <taxon>Crustacea</taxon>
        <taxon>Oligostraca</taxon>
        <taxon>Ostracoda</taxon>
        <taxon>Podocopa</taxon>
        <taxon>Podocopida</taxon>
        <taxon>Darwinulocopina</taxon>
        <taxon>Darwinuloidea</taxon>
        <taxon>Darwinulidae</taxon>
        <taxon>Darwinula</taxon>
    </lineage>
</organism>
<dbReference type="InterPro" id="IPR009075">
    <property type="entry name" value="AcylCo_DH/oxidase_C"/>
</dbReference>
<dbReference type="InterPro" id="IPR037069">
    <property type="entry name" value="AcylCoA_DH/ox_N_sf"/>
</dbReference>
<evidence type="ECO:0000256" key="4">
    <source>
        <dbReference type="ARBA" id="ARBA00019125"/>
    </source>
</evidence>
<keyword evidence="7" id="KW-0560">Oxidoreductase</keyword>
<dbReference type="PANTHER" id="PTHR48083:SF2">
    <property type="entry name" value="MEDIUM-CHAIN SPECIFIC ACYL-COA DEHYDROGENASE, MITOCHONDRIAL"/>
    <property type="match status" value="1"/>
</dbReference>
<dbReference type="SUPFAM" id="SSF48264">
    <property type="entry name" value="Cytochrome P450"/>
    <property type="match status" value="1"/>
</dbReference>
<comment type="cofactor">
    <cofactor evidence="1">
        <name>FAD</name>
        <dbReference type="ChEBI" id="CHEBI:57692"/>
    </cofactor>
</comment>
<evidence type="ECO:0000313" key="14">
    <source>
        <dbReference type="Proteomes" id="UP000677054"/>
    </source>
</evidence>
<dbReference type="GO" id="GO:0070991">
    <property type="term" value="F:medium-chain fatty acyl-CoA dehydrogenase activity"/>
    <property type="evidence" value="ECO:0007669"/>
    <property type="project" value="TreeGrafter"/>
</dbReference>
<dbReference type="Proteomes" id="UP000677054">
    <property type="component" value="Unassembled WGS sequence"/>
</dbReference>
<gene>
    <name evidence="13" type="ORF">DSTB1V02_LOCUS5467</name>
</gene>
<dbReference type="EMBL" id="LR900415">
    <property type="protein sequence ID" value="CAD7245595.1"/>
    <property type="molecule type" value="Genomic_DNA"/>
</dbReference>
<dbReference type="PROSITE" id="PS00072">
    <property type="entry name" value="ACYL_COA_DH_1"/>
    <property type="match status" value="1"/>
</dbReference>
<dbReference type="GO" id="GO:0005739">
    <property type="term" value="C:mitochondrion"/>
    <property type="evidence" value="ECO:0007669"/>
    <property type="project" value="TreeGrafter"/>
</dbReference>
<reference evidence="13" key="1">
    <citation type="submission" date="2020-11" db="EMBL/GenBank/DDBJ databases">
        <authorList>
            <person name="Tran Van P."/>
        </authorList>
    </citation>
    <scope>NUCLEOTIDE SEQUENCE</scope>
</reference>
<dbReference type="Pfam" id="PF00441">
    <property type="entry name" value="Acyl-CoA_dh_1"/>
    <property type="match status" value="1"/>
</dbReference>
<dbReference type="Gene3D" id="2.40.110.10">
    <property type="entry name" value="Butyryl-CoA Dehydrogenase, subunit A, domain 2"/>
    <property type="match status" value="1"/>
</dbReference>
<evidence type="ECO:0000256" key="1">
    <source>
        <dbReference type="ARBA" id="ARBA00001974"/>
    </source>
</evidence>
<dbReference type="InterPro" id="IPR006091">
    <property type="entry name" value="Acyl-CoA_Oxase/DH_mid-dom"/>
</dbReference>
<dbReference type="Pfam" id="PF02770">
    <property type="entry name" value="Acyl-CoA_dh_M"/>
    <property type="match status" value="1"/>
</dbReference>
<dbReference type="PRINTS" id="PR00463">
    <property type="entry name" value="EP450I"/>
</dbReference>
<dbReference type="AlphaFoldDB" id="A0A7R8X859"/>
<dbReference type="GO" id="GO:0020037">
    <property type="term" value="F:heme binding"/>
    <property type="evidence" value="ECO:0007669"/>
    <property type="project" value="InterPro"/>
</dbReference>
<feature type="domain" description="Acyl-CoA dehydrogenase/oxidase N-terminal" evidence="12">
    <location>
        <begin position="4"/>
        <end position="59"/>
    </location>
</feature>
<dbReference type="Gene3D" id="1.10.540.10">
    <property type="entry name" value="Acyl-CoA dehydrogenase/oxidase, N-terminal domain"/>
    <property type="match status" value="1"/>
</dbReference>